<evidence type="ECO:0008006" key="4">
    <source>
        <dbReference type="Google" id="ProtNLM"/>
    </source>
</evidence>
<comment type="caution">
    <text evidence="2">The sequence shown here is derived from an EMBL/GenBank/DDBJ whole genome shotgun (WGS) entry which is preliminary data.</text>
</comment>
<protein>
    <recommendedName>
        <fullName evidence="4">Muconate cycloisomerase 1</fullName>
    </recommendedName>
</protein>
<keyword evidence="3" id="KW-1185">Reference proteome</keyword>
<sequence>MDFLVGTFYSPALFTLRFNAPSSLEIVKRSEACGGHSWLALSKDHKFLYTTVWADPAKVASYKINDDRSATFMNSKPIKAMSGYVVASDTHLYTAGGPTGEVFAINADGSLGELVQELNFREGSGKDDGKTGEVAHGDFGGLRHGSHSVDFSPDGKSLYIADIGHNCVWSYSVDVSAASTGKPPLTLGMKWIASRSNDGPRHTWPHPNGKYLYSLQEHSSMVDVLSVAEDGTTLELVGGASIIPADKDPKDYWADEVRLSRPVKGSPRYLYASTRGLEKSCKGYVAAYRLTAEGLIDGDAIDIYETATSGGIANAVEPAPDSVEKPDVEYMALTDSAEGYVFVLGFDGKKLYEAARTQLVDDEGKTLAAATAVWL</sequence>
<comment type="similarity">
    <text evidence="1">Belongs to the cycloisomerase 2 family.</text>
</comment>
<dbReference type="InterPro" id="IPR015943">
    <property type="entry name" value="WD40/YVTN_repeat-like_dom_sf"/>
</dbReference>
<evidence type="ECO:0000256" key="1">
    <source>
        <dbReference type="ARBA" id="ARBA00005564"/>
    </source>
</evidence>
<organism evidence="2 3">
    <name type="scientific">Neodothiora populina</name>
    <dbReference type="NCBI Taxonomy" id="2781224"/>
    <lineage>
        <taxon>Eukaryota</taxon>
        <taxon>Fungi</taxon>
        <taxon>Dikarya</taxon>
        <taxon>Ascomycota</taxon>
        <taxon>Pezizomycotina</taxon>
        <taxon>Dothideomycetes</taxon>
        <taxon>Dothideomycetidae</taxon>
        <taxon>Dothideales</taxon>
        <taxon>Dothioraceae</taxon>
        <taxon>Neodothiora</taxon>
    </lineage>
</organism>
<gene>
    <name evidence="2" type="ORF">AAFC00_005793</name>
</gene>
<accession>A0ABR3P5W2</accession>
<dbReference type="EMBL" id="JBFMKM010000013">
    <property type="protein sequence ID" value="KAL1301556.1"/>
    <property type="molecule type" value="Genomic_DNA"/>
</dbReference>
<dbReference type="InterPro" id="IPR019405">
    <property type="entry name" value="Lactonase_7-beta_prop"/>
</dbReference>
<proteinExistence type="inferred from homology"/>
<dbReference type="GeneID" id="95979492"/>
<dbReference type="PANTHER" id="PTHR30344:SF4">
    <property type="entry name" value="CYCLASE, PUTATIVE (AFU_ORTHOLOGUE AFUA_6G11580)-RELATED"/>
    <property type="match status" value="1"/>
</dbReference>
<dbReference type="SUPFAM" id="SSF75011">
    <property type="entry name" value="3-carboxy-cis,cis-mucoante lactonizing enzyme"/>
    <property type="match status" value="1"/>
</dbReference>
<name>A0ABR3P5W2_9PEZI</name>
<reference evidence="2 3" key="1">
    <citation type="submission" date="2024-07" db="EMBL/GenBank/DDBJ databases">
        <title>Draft sequence of the Neodothiora populina.</title>
        <authorList>
            <person name="Drown D.D."/>
            <person name="Schuette U.S."/>
            <person name="Buechlein A.B."/>
            <person name="Rusch D.R."/>
            <person name="Winton L.W."/>
            <person name="Adams G.A."/>
        </authorList>
    </citation>
    <scope>NUCLEOTIDE SEQUENCE [LARGE SCALE GENOMIC DNA]</scope>
    <source>
        <strain evidence="2 3">CPC 39397</strain>
    </source>
</reference>
<dbReference type="PANTHER" id="PTHR30344">
    <property type="entry name" value="6-PHOSPHOGLUCONOLACTONASE-RELATED"/>
    <property type="match status" value="1"/>
</dbReference>
<evidence type="ECO:0000313" key="3">
    <source>
        <dbReference type="Proteomes" id="UP001562354"/>
    </source>
</evidence>
<evidence type="ECO:0000313" key="2">
    <source>
        <dbReference type="EMBL" id="KAL1301556.1"/>
    </source>
</evidence>
<dbReference type="Proteomes" id="UP001562354">
    <property type="component" value="Unassembled WGS sequence"/>
</dbReference>
<dbReference type="RefSeq" id="XP_069197832.1">
    <property type="nucleotide sequence ID" value="XM_069345632.1"/>
</dbReference>
<dbReference type="Pfam" id="PF10282">
    <property type="entry name" value="Lactonase"/>
    <property type="match status" value="1"/>
</dbReference>
<dbReference type="InterPro" id="IPR050282">
    <property type="entry name" value="Cycloisomerase_2"/>
</dbReference>
<dbReference type="Gene3D" id="2.130.10.10">
    <property type="entry name" value="YVTN repeat-like/Quinoprotein amine dehydrogenase"/>
    <property type="match status" value="1"/>
</dbReference>